<keyword evidence="1" id="KW-1133">Transmembrane helix</keyword>
<feature type="transmembrane region" description="Helical" evidence="1">
    <location>
        <begin position="6"/>
        <end position="27"/>
    </location>
</feature>
<dbReference type="Gene3D" id="3.90.550.10">
    <property type="entry name" value="Spore Coat Polysaccharide Biosynthesis Protein SpsA, Chain A"/>
    <property type="match status" value="1"/>
</dbReference>
<protein>
    <submittedName>
        <fullName evidence="3">Glycosyltransferase</fullName>
        <ecNumber evidence="3">2.4.-.-</ecNumber>
    </submittedName>
</protein>
<keyword evidence="1" id="KW-0812">Transmembrane</keyword>
<dbReference type="GO" id="GO:0016757">
    <property type="term" value="F:glycosyltransferase activity"/>
    <property type="evidence" value="ECO:0007669"/>
    <property type="project" value="UniProtKB-KW"/>
</dbReference>
<dbReference type="SUPFAM" id="SSF53448">
    <property type="entry name" value="Nucleotide-diphospho-sugar transferases"/>
    <property type="match status" value="1"/>
</dbReference>
<feature type="transmembrane region" description="Helical" evidence="1">
    <location>
        <begin position="280"/>
        <end position="299"/>
    </location>
</feature>
<comment type="caution">
    <text evidence="3">The sequence shown here is derived from an EMBL/GenBank/DDBJ whole genome shotgun (WGS) entry which is preliminary data.</text>
</comment>
<dbReference type="PANTHER" id="PTHR43646">
    <property type="entry name" value="GLYCOSYLTRANSFERASE"/>
    <property type="match status" value="1"/>
</dbReference>
<evidence type="ECO:0000259" key="2">
    <source>
        <dbReference type="Pfam" id="PF00535"/>
    </source>
</evidence>
<gene>
    <name evidence="3" type="ORF">ACFQZS_12855</name>
</gene>
<organism evidence="3 4">
    <name type="scientific">Mucilaginibacter calamicampi</name>
    <dbReference type="NCBI Taxonomy" id="1302352"/>
    <lineage>
        <taxon>Bacteria</taxon>
        <taxon>Pseudomonadati</taxon>
        <taxon>Bacteroidota</taxon>
        <taxon>Sphingobacteriia</taxon>
        <taxon>Sphingobacteriales</taxon>
        <taxon>Sphingobacteriaceae</taxon>
        <taxon>Mucilaginibacter</taxon>
    </lineage>
</organism>
<dbReference type="Proteomes" id="UP001596958">
    <property type="component" value="Unassembled WGS sequence"/>
</dbReference>
<evidence type="ECO:0000313" key="4">
    <source>
        <dbReference type="Proteomes" id="UP001596958"/>
    </source>
</evidence>
<dbReference type="InterPro" id="IPR001173">
    <property type="entry name" value="Glyco_trans_2-like"/>
</dbReference>
<dbReference type="RefSeq" id="WP_377100844.1">
    <property type="nucleotide sequence ID" value="NZ_JBHTHU010000009.1"/>
</dbReference>
<name>A0ABW2Z0Q2_9SPHI</name>
<dbReference type="Pfam" id="PF00535">
    <property type="entry name" value="Glycos_transf_2"/>
    <property type="match status" value="1"/>
</dbReference>
<dbReference type="CDD" id="cd00761">
    <property type="entry name" value="Glyco_tranf_GTA_type"/>
    <property type="match status" value="1"/>
</dbReference>
<keyword evidence="1" id="KW-0472">Membrane</keyword>
<accession>A0ABW2Z0Q2</accession>
<dbReference type="InterPro" id="IPR029044">
    <property type="entry name" value="Nucleotide-diphossugar_trans"/>
</dbReference>
<evidence type="ECO:0000313" key="3">
    <source>
        <dbReference type="EMBL" id="MFD0751038.1"/>
    </source>
</evidence>
<keyword evidence="3" id="KW-0808">Transferase</keyword>
<dbReference type="EMBL" id="JBHTHU010000009">
    <property type="protein sequence ID" value="MFD0751038.1"/>
    <property type="molecule type" value="Genomic_DNA"/>
</dbReference>
<feature type="domain" description="Glycosyltransferase 2-like" evidence="2">
    <location>
        <begin position="49"/>
        <end position="219"/>
    </location>
</feature>
<keyword evidence="4" id="KW-1185">Reference proteome</keyword>
<reference evidence="4" key="1">
    <citation type="journal article" date="2019" name="Int. J. Syst. Evol. Microbiol.">
        <title>The Global Catalogue of Microorganisms (GCM) 10K type strain sequencing project: providing services to taxonomists for standard genome sequencing and annotation.</title>
        <authorList>
            <consortium name="The Broad Institute Genomics Platform"/>
            <consortium name="The Broad Institute Genome Sequencing Center for Infectious Disease"/>
            <person name="Wu L."/>
            <person name="Ma J."/>
        </authorList>
    </citation>
    <scope>NUCLEOTIDE SEQUENCE [LARGE SCALE GENOMIC DNA]</scope>
    <source>
        <strain evidence="4">CCUG 63418</strain>
    </source>
</reference>
<evidence type="ECO:0000256" key="1">
    <source>
        <dbReference type="SAM" id="Phobius"/>
    </source>
</evidence>
<proteinExistence type="predicted"/>
<feature type="transmembrane region" description="Helical" evidence="1">
    <location>
        <begin position="335"/>
        <end position="353"/>
    </location>
</feature>
<dbReference type="PANTHER" id="PTHR43646:SF3">
    <property type="entry name" value="SLR1566 PROTEIN"/>
    <property type="match status" value="1"/>
</dbReference>
<feature type="transmembrane region" description="Helical" evidence="1">
    <location>
        <begin position="311"/>
        <end position="329"/>
    </location>
</feature>
<keyword evidence="3" id="KW-0328">Glycosyltransferase</keyword>
<dbReference type="EC" id="2.4.-.-" evidence="3"/>
<sequence>MTIKTLLELYGIVAGVTWIGVIIYLIAGFKKIKHLKDQPLSTTFPPLAIIIPVRNEEENLEKALQSVCNINYPSYRIIAVNDRSTDSTGEILEKLNKRYPQLTVTTITDLPKGWLGKNNALYQGYLSSAEEWMLFTDADVEYHPDAINKAMCYALKNDLDNLAVLPNVISRSGLLNSVLSTFSIMLMMYLRPWDAIKPGTNAHIGVGAFCLVKRQGYEKAGTHQRIKLRPDDDVMLGNNIKQAGLRQDVLGGRDTVGLEWYTSLKQFVDGLMKNTYATAGYNPIMAIGYIMACIVCFTLPIPAILIFGEGYIKLLAVIVLLTQVIYMLIIKPNKWWYALIIPFAGLLMGYIFLRSMFITIKQGGIYWRDSFYSLDELRGH</sequence>